<evidence type="ECO:0000256" key="6">
    <source>
        <dbReference type="RuleBase" id="RU003657"/>
    </source>
</evidence>
<proteinExistence type="inferred from homology"/>
<name>A0A081NEW1_9GAMM</name>
<dbReference type="InterPro" id="IPR013785">
    <property type="entry name" value="Aldolase_TIM"/>
</dbReference>
<dbReference type="SUPFAM" id="SSF51366">
    <property type="entry name" value="Ribulose-phoshate binding barrel"/>
    <property type="match status" value="1"/>
</dbReference>
<dbReference type="GO" id="GO:0003949">
    <property type="term" value="F:1-(5-phosphoribosyl)-5-[(5-phosphoribosylamino)methylideneamino]imidazole-4-carboxamide isomerase activity"/>
    <property type="evidence" value="ECO:0007669"/>
    <property type="project" value="InterPro"/>
</dbReference>
<comment type="pathway">
    <text evidence="5">Amino-acid biosynthesis.</text>
</comment>
<comment type="caution">
    <text evidence="7">The sequence shown here is derived from an EMBL/GenBank/DDBJ whole genome shotgun (WGS) entry which is preliminary data.</text>
</comment>
<keyword evidence="2 6" id="KW-0028">Amino-acid biosynthesis</keyword>
<dbReference type="OrthoDB" id="9807749at2"/>
<evidence type="ECO:0000256" key="1">
    <source>
        <dbReference type="ARBA" id="ARBA00009667"/>
    </source>
</evidence>
<dbReference type="InterPro" id="IPR006062">
    <property type="entry name" value="His_biosynth"/>
</dbReference>
<protein>
    <submittedName>
        <fullName evidence="7">Phosphoribosylformimino-5-aminoimidazole carboxamide ribotide isomerase</fullName>
    </submittedName>
</protein>
<dbReference type="Gene3D" id="3.20.20.70">
    <property type="entry name" value="Aldolase class I"/>
    <property type="match status" value="1"/>
</dbReference>
<keyword evidence="3 6" id="KW-0368">Histidine biosynthesis</keyword>
<dbReference type="InterPro" id="IPR011060">
    <property type="entry name" value="RibuloseP-bd_barrel"/>
</dbReference>
<comment type="similarity">
    <text evidence="1 6">Belongs to the HisA/HisF family.</text>
</comment>
<dbReference type="PANTHER" id="PTHR43090">
    <property type="entry name" value="1-(5-PHOSPHORIBOSYL)-5-[(5-PHOSPHORIBOSYLAMINO)METHYLIDENEAMINO] IMIDAZOLE-4-CARBOXAMIDE ISOMERASE"/>
    <property type="match status" value="1"/>
</dbReference>
<reference evidence="7 8" key="1">
    <citation type="submission" date="2014-06" db="EMBL/GenBank/DDBJ databases">
        <title>Whole Genome Sequences of Three Symbiotic Endozoicomonas Bacteria.</title>
        <authorList>
            <person name="Neave M.J."/>
            <person name="Apprill A."/>
            <person name="Voolstra C.R."/>
        </authorList>
    </citation>
    <scope>NUCLEOTIDE SEQUENCE [LARGE SCALE GENOMIC DNA]</scope>
    <source>
        <strain evidence="7 8">DSM 25634</strain>
    </source>
</reference>
<evidence type="ECO:0000313" key="8">
    <source>
        <dbReference type="Proteomes" id="UP000028073"/>
    </source>
</evidence>
<accession>A0A081NEW1</accession>
<dbReference type="InterPro" id="IPR044524">
    <property type="entry name" value="Isoase_HisA-like"/>
</dbReference>
<dbReference type="EMBL" id="JOKH01000004">
    <property type="protein sequence ID" value="KEQ16984.1"/>
    <property type="molecule type" value="Genomic_DNA"/>
</dbReference>
<dbReference type="STRING" id="1137799.GZ78_20400"/>
<dbReference type="Pfam" id="PF00977">
    <property type="entry name" value="His_biosynth"/>
    <property type="match status" value="1"/>
</dbReference>
<dbReference type="GO" id="GO:0000105">
    <property type="term" value="P:L-histidine biosynthetic process"/>
    <property type="evidence" value="ECO:0007669"/>
    <property type="project" value="UniProtKB-KW"/>
</dbReference>
<gene>
    <name evidence="7" type="ORF">GZ78_20400</name>
</gene>
<evidence type="ECO:0000313" key="7">
    <source>
        <dbReference type="EMBL" id="KEQ16984.1"/>
    </source>
</evidence>
<dbReference type="GO" id="GO:0005737">
    <property type="term" value="C:cytoplasm"/>
    <property type="evidence" value="ECO:0007669"/>
    <property type="project" value="TreeGrafter"/>
</dbReference>
<evidence type="ECO:0000256" key="4">
    <source>
        <dbReference type="ARBA" id="ARBA00023235"/>
    </source>
</evidence>
<dbReference type="FunFam" id="3.20.20.70:FF:000110">
    <property type="entry name" value="1-(5-phosphoribosyl)-5-[(5-phosphoribosylamino)methylideneamino] imidazole-4-carboxamide isomerase, chloroplastic"/>
    <property type="match status" value="1"/>
</dbReference>
<evidence type="ECO:0000256" key="5">
    <source>
        <dbReference type="ARBA" id="ARBA00029440"/>
    </source>
</evidence>
<dbReference type="GO" id="GO:0000162">
    <property type="term" value="P:L-tryptophan biosynthetic process"/>
    <property type="evidence" value="ECO:0007669"/>
    <property type="project" value="TreeGrafter"/>
</dbReference>
<keyword evidence="4 7" id="KW-0413">Isomerase</keyword>
<keyword evidence="8" id="KW-1185">Reference proteome</keyword>
<evidence type="ECO:0000256" key="2">
    <source>
        <dbReference type="ARBA" id="ARBA00022605"/>
    </source>
</evidence>
<sequence length="252" mass="27057">MQFRPCIDLHEGKVKQIVGSSLRDGDNSAQVNFESDRSAADFAELYRKEQLTGGHVIKLGPGNDAAAASALSGWPGGLQIGGGITAENATHYLDMGASHVIVTSYVFKDGQVNFENLEKLLAAVGRDRLVLDLSCKKKDGDYFIVTDRWQKFTDTRINAETLKKLASYCDEFLVHAASVEGLMAGPDLELVSLLAEYSPVPVTYAGGIATLEDIEAVRKAGDNQVHITIGSALDIFGGSLAFREVVACCKAD</sequence>
<dbReference type="CDD" id="cd04723">
    <property type="entry name" value="HisA_HisF"/>
    <property type="match status" value="1"/>
</dbReference>
<dbReference type="eggNOG" id="COG0106">
    <property type="taxonomic scope" value="Bacteria"/>
</dbReference>
<dbReference type="NCBIfam" id="TIGR02129">
    <property type="entry name" value="hisA_euk"/>
    <property type="match status" value="1"/>
</dbReference>
<evidence type="ECO:0000256" key="3">
    <source>
        <dbReference type="ARBA" id="ARBA00023102"/>
    </source>
</evidence>
<organism evidence="7 8">
    <name type="scientific">Endozoicomonas numazuensis</name>
    <dbReference type="NCBI Taxonomy" id="1137799"/>
    <lineage>
        <taxon>Bacteria</taxon>
        <taxon>Pseudomonadati</taxon>
        <taxon>Pseudomonadota</taxon>
        <taxon>Gammaproteobacteria</taxon>
        <taxon>Oceanospirillales</taxon>
        <taxon>Endozoicomonadaceae</taxon>
        <taxon>Endozoicomonas</taxon>
    </lineage>
</organism>
<dbReference type="PANTHER" id="PTHR43090:SF2">
    <property type="entry name" value="1-(5-PHOSPHORIBOSYL)-5-[(5-PHOSPHORIBOSYLAMINO)METHYLIDENEAMINO] IMIDAZOLE-4-CARBOXAMIDE ISOMERASE"/>
    <property type="match status" value="1"/>
</dbReference>
<dbReference type="RefSeq" id="WP_034839355.1">
    <property type="nucleotide sequence ID" value="NZ_JOKH01000004.1"/>
</dbReference>
<dbReference type="AlphaFoldDB" id="A0A081NEW1"/>
<dbReference type="Proteomes" id="UP000028073">
    <property type="component" value="Unassembled WGS sequence"/>
</dbReference>
<dbReference type="InterPro" id="IPR011858">
    <property type="entry name" value="His6/HISN3"/>
</dbReference>